<evidence type="ECO:0000256" key="1">
    <source>
        <dbReference type="ARBA" id="ARBA00004141"/>
    </source>
</evidence>
<dbReference type="PANTHER" id="PTHR43424:SF1">
    <property type="entry name" value="LOCUS PUTATIVE PROTEIN 1-RELATED"/>
    <property type="match status" value="1"/>
</dbReference>
<dbReference type="Proteomes" id="UP000287243">
    <property type="component" value="Chromosome"/>
</dbReference>
<name>A0A410P4A6_VELA1</name>
<feature type="transmembrane region" description="Helical" evidence="5">
    <location>
        <begin position="103"/>
        <end position="123"/>
    </location>
</feature>
<dbReference type="CDD" id="cd13128">
    <property type="entry name" value="MATE_Wzx_like"/>
    <property type="match status" value="1"/>
</dbReference>
<proteinExistence type="predicted"/>
<dbReference type="EMBL" id="CP019384">
    <property type="protein sequence ID" value="QAT17019.1"/>
    <property type="molecule type" value="Genomic_DNA"/>
</dbReference>
<keyword evidence="2 5" id="KW-0812">Transmembrane</keyword>
<evidence type="ECO:0000313" key="7">
    <source>
        <dbReference type="Proteomes" id="UP000287243"/>
    </source>
</evidence>
<feature type="transmembrane region" description="Helical" evidence="5">
    <location>
        <begin position="456"/>
        <end position="477"/>
    </location>
</feature>
<evidence type="ECO:0000313" key="6">
    <source>
        <dbReference type="EMBL" id="QAT17019.1"/>
    </source>
</evidence>
<feature type="transmembrane region" description="Helical" evidence="5">
    <location>
        <begin position="267"/>
        <end position="290"/>
    </location>
</feature>
<feature type="transmembrane region" description="Helical" evidence="5">
    <location>
        <begin position="302"/>
        <end position="325"/>
    </location>
</feature>
<feature type="transmembrane region" description="Helical" evidence="5">
    <location>
        <begin position="129"/>
        <end position="152"/>
    </location>
</feature>
<comment type="subcellular location">
    <subcellularLocation>
        <location evidence="1">Membrane</location>
        <topology evidence="1">Multi-pass membrane protein</topology>
    </subcellularLocation>
</comment>
<evidence type="ECO:0000256" key="3">
    <source>
        <dbReference type="ARBA" id="ARBA00022989"/>
    </source>
</evidence>
<protein>
    <submittedName>
        <fullName evidence="6">Uncharacterized protein</fullName>
    </submittedName>
</protein>
<reference evidence="6 7" key="1">
    <citation type="submission" date="2017-01" db="EMBL/GenBank/DDBJ databases">
        <title>First insights into the biology of 'candidatus Vampirococcus archaeovorus'.</title>
        <authorList>
            <person name="Kizina J."/>
            <person name="Jordan S."/>
            <person name="Stueber K."/>
            <person name="Reinhardt R."/>
            <person name="Harder J."/>
        </authorList>
    </citation>
    <scope>NUCLEOTIDE SEQUENCE [LARGE SCALE GENOMIC DNA]</scope>
    <source>
        <strain evidence="6 7">LiM</strain>
    </source>
</reference>
<evidence type="ECO:0000256" key="2">
    <source>
        <dbReference type="ARBA" id="ARBA00022692"/>
    </source>
</evidence>
<dbReference type="Pfam" id="PF01943">
    <property type="entry name" value="Polysacc_synt"/>
    <property type="match status" value="1"/>
</dbReference>
<feature type="transmembrane region" description="Helical" evidence="5">
    <location>
        <begin position="431"/>
        <end position="450"/>
    </location>
</feature>
<feature type="transmembrane region" description="Helical" evidence="5">
    <location>
        <begin position="402"/>
        <end position="419"/>
    </location>
</feature>
<organism evidence="6 7">
    <name type="scientific">Velamenicoccus archaeovorus</name>
    <dbReference type="NCBI Taxonomy" id="1930593"/>
    <lineage>
        <taxon>Bacteria</taxon>
        <taxon>Pseudomonadati</taxon>
        <taxon>Candidatus Omnitrophota</taxon>
        <taxon>Candidatus Velamenicoccus</taxon>
    </lineage>
</organism>
<dbReference type="KEGG" id="vai:BU251_04350"/>
<dbReference type="PANTHER" id="PTHR43424">
    <property type="entry name" value="LOCUS PUTATIVE PROTEIN 1-RELATED"/>
    <property type="match status" value="1"/>
</dbReference>
<gene>
    <name evidence="6" type="ORF">BU251_04350</name>
</gene>
<evidence type="ECO:0000256" key="5">
    <source>
        <dbReference type="SAM" id="Phobius"/>
    </source>
</evidence>
<evidence type="ECO:0000256" key="4">
    <source>
        <dbReference type="ARBA" id="ARBA00023136"/>
    </source>
</evidence>
<feature type="transmembrane region" description="Helical" evidence="5">
    <location>
        <begin position="28"/>
        <end position="52"/>
    </location>
</feature>
<sequence>MYAEDGLVPYPMAHKAFVIQKKHIFSNLFWLFSGNALAAICFFVAMVQAARILGPEGFGIVAFAEIVFMFFWNLSNMGLTFLGARNVARSIHDRTNFYVNRVISLRLLLSFFSLCVLAVFLYLLHEPFFVKSITFVYGLALIPAALFLDWYFQGLEKMAFVALAVFLRAFLFMIGIFLFVRENQQLLIFTLIFNISWLCSTFSLFILYRNRFGSLAIVWDKKFFRKTLRDTAPLGLSLLMAWVIHYFDSMLLFLWKGGSAAGLYNAAYRPIILMITALTVYFNALLPIMSKAAHESSHAMKAVIYWTILTGFFLFFPIAVLGTYWATPLMILIYGQAFTLSGPVFAVLIWWPLLMLLALVYSRCLLCYDQQGLIGKIAVMTALANVVLNLILVPFLSIKGAAFAKVAADILTFFFYFYSTKNFFPFRLQKVLKTLGFFVLGMLFLLFFPWKWHCYSLVVTGLLLYSIIILCLHGIVFKKYLLGDF</sequence>
<feature type="transmembrane region" description="Helical" evidence="5">
    <location>
        <begin position="373"/>
        <end position="396"/>
    </location>
</feature>
<feature type="transmembrane region" description="Helical" evidence="5">
    <location>
        <begin position="58"/>
        <end position="82"/>
    </location>
</feature>
<keyword evidence="4 5" id="KW-0472">Membrane</keyword>
<keyword evidence="3 5" id="KW-1133">Transmembrane helix</keyword>
<feature type="transmembrane region" description="Helical" evidence="5">
    <location>
        <begin position="228"/>
        <end position="247"/>
    </location>
</feature>
<dbReference type="InterPro" id="IPR052556">
    <property type="entry name" value="PolySynth_Transporter"/>
</dbReference>
<dbReference type="GO" id="GO:0016020">
    <property type="term" value="C:membrane"/>
    <property type="evidence" value="ECO:0007669"/>
    <property type="project" value="UniProtKB-SubCell"/>
</dbReference>
<keyword evidence="7" id="KW-1185">Reference proteome</keyword>
<feature type="transmembrane region" description="Helical" evidence="5">
    <location>
        <begin position="331"/>
        <end position="361"/>
    </location>
</feature>
<feature type="transmembrane region" description="Helical" evidence="5">
    <location>
        <begin position="159"/>
        <end position="180"/>
    </location>
</feature>
<accession>A0A410P4A6</accession>
<dbReference type="InterPro" id="IPR002797">
    <property type="entry name" value="Polysacc_synth"/>
</dbReference>
<feature type="transmembrane region" description="Helical" evidence="5">
    <location>
        <begin position="186"/>
        <end position="208"/>
    </location>
</feature>
<dbReference type="AlphaFoldDB" id="A0A410P4A6"/>